<evidence type="ECO:0000313" key="10">
    <source>
        <dbReference type="EMBL" id="PWU91710.1"/>
    </source>
</evidence>
<dbReference type="AlphaFoldDB" id="A0A2V2V5Q7"/>
<protein>
    <recommendedName>
        <fullName evidence="3">ubiquitinyl hydrolase 1</fullName>
        <ecNumber evidence="3">3.4.19.12</ecNumber>
    </recommendedName>
</protein>
<dbReference type="GO" id="GO:0004843">
    <property type="term" value="F:cysteine-type deubiquitinase activity"/>
    <property type="evidence" value="ECO:0007669"/>
    <property type="project" value="UniProtKB-EC"/>
</dbReference>
<dbReference type="GO" id="GO:0016579">
    <property type="term" value="P:protein deubiquitination"/>
    <property type="evidence" value="ECO:0007669"/>
    <property type="project" value="InterPro"/>
</dbReference>
<dbReference type="VEuPathDB" id="TriTrypDB:TcYC6_0096200"/>
<keyword evidence="7" id="KW-0788">Thiol protease</keyword>
<proteinExistence type="inferred from homology"/>
<keyword evidence="8" id="KW-0175">Coiled coil</keyword>
<evidence type="ECO:0000256" key="4">
    <source>
        <dbReference type="ARBA" id="ARBA00022670"/>
    </source>
</evidence>
<evidence type="ECO:0000259" key="9">
    <source>
        <dbReference type="PROSITE" id="PS50235"/>
    </source>
</evidence>
<feature type="domain" description="USP" evidence="9">
    <location>
        <begin position="302"/>
        <end position="755"/>
    </location>
</feature>
<evidence type="ECO:0000313" key="11">
    <source>
        <dbReference type="Proteomes" id="UP000246121"/>
    </source>
</evidence>
<evidence type="ECO:0000256" key="3">
    <source>
        <dbReference type="ARBA" id="ARBA00012759"/>
    </source>
</evidence>
<evidence type="ECO:0000256" key="7">
    <source>
        <dbReference type="ARBA" id="ARBA00022807"/>
    </source>
</evidence>
<dbReference type="EC" id="3.4.19.12" evidence="3"/>
<dbReference type="VEuPathDB" id="TriTrypDB:TCSYLVIO_003177"/>
<dbReference type="VEuPathDB" id="TriTrypDB:TcBrA4_0029800"/>
<organism evidence="10 11">
    <name type="scientific">Trypanosoma cruzi</name>
    <dbReference type="NCBI Taxonomy" id="5693"/>
    <lineage>
        <taxon>Eukaryota</taxon>
        <taxon>Discoba</taxon>
        <taxon>Euglenozoa</taxon>
        <taxon>Kinetoplastea</taxon>
        <taxon>Metakinetoplastina</taxon>
        <taxon>Trypanosomatida</taxon>
        <taxon>Trypanosomatidae</taxon>
        <taxon>Trypanosoma</taxon>
        <taxon>Schizotrypanum</taxon>
    </lineage>
</organism>
<accession>A0A2V2V5Q7</accession>
<dbReference type="InterPro" id="IPR050164">
    <property type="entry name" value="Peptidase_C19"/>
</dbReference>
<dbReference type="VEuPathDB" id="TriTrypDB:TcCLB.511499.50"/>
<keyword evidence="4" id="KW-0645">Protease</keyword>
<dbReference type="VEuPathDB" id="TriTrypDB:TcCLB.509965.40"/>
<dbReference type="PROSITE" id="PS50235">
    <property type="entry name" value="USP_3"/>
    <property type="match status" value="1"/>
</dbReference>
<feature type="coiled-coil region" evidence="8">
    <location>
        <begin position="486"/>
        <end position="518"/>
    </location>
</feature>
<dbReference type="VEuPathDB" id="TriTrypDB:TCDM_01477"/>
<comment type="catalytic activity">
    <reaction evidence="1">
        <text>Thiol-dependent hydrolysis of ester, thioester, amide, peptide and isopeptide bonds formed by the C-terminal Gly of ubiquitin (a 76-residue protein attached to proteins as an intracellular targeting signal).</text>
        <dbReference type="EC" id="3.4.19.12"/>
    </reaction>
</comment>
<dbReference type="VEuPathDB" id="TriTrypDB:TcG_00387"/>
<dbReference type="VEuPathDB" id="TriTrypDB:TcCL_NonESM00623"/>
<gene>
    <name evidence="10" type="ORF">C4B63_42g96</name>
</gene>
<dbReference type="SUPFAM" id="SSF54001">
    <property type="entry name" value="Cysteine proteinases"/>
    <property type="match status" value="1"/>
</dbReference>
<dbReference type="CDD" id="cd02257">
    <property type="entry name" value="Peptidase_C19"/>
    <property type="match status" value="1"/>
</dbReference>
<dbReference type="InterPro" id="IPR028889">
    <property type="entry name" value="USP"/>
</dbReference>
<dbReference type="Pfam" id="PF00443">
    <property type="entry name" value="UCH"/>
    <property type="match status" value="1"/>
</dbReference>
<dbReference type="EMBL" id="PRFA01000042">
    <property type="protein sequence ID" value="PWU91710.1"/>
    <property type="molecule type" value="Genomic_DNA"/>
</dbReference>
<reference evidence="10 11" key="1">
    <citation type="journal article" date="2018" name="Microb. Genom.">
        <title>Expanding an expanded genome: long-read sequencing of Trypanosoma cruzi.</title>
        <authorList>
            <person name="Berna L."/>
            <person name="Rodriguez M."/>
            <person name="Chiribao M.L."/>
            <person name="Parodi-Talice A."/>
            <person name="Pita S."/>
            <person name="Rijo G."/>
            <person name="Alvarez-Valin F."/>
            <person name="Robello C."/>
        </authorList>
    </citation>
    <scope>NUCLEOTIDE SEQUENCE [LARGE SCALE GENOMIC DNA]</scope>
    <source>
        <strain evidence="10 11">Dm28c</strain>
    </source>
</reference>
<dbReference type="VEuPathDB" id="TriTrypDB:TcG_00386"/>
<keyword evidence="5" id="KW-0833">Ubl conjugation pathway</keyword>
<dbReference type="GO" id="GO:0006508">
    <property type="term" value="P:proteolysis"/>
    <property type="evidence" value="ECO:0007669"/>
    <property type="project" value="UniProtKB-KW"/>
</dbReference>
<dbReference type="GO" id="GO:0005634">
    <property type="term" value="C:nucleus"/>
    <property type="evidence" value="ECO:0007669"/>
    <property type="project" value="TreeGrafter"/>
</dbReference>
<dbReference type="VEuPathDB" id="TriTrypDB:C3747_89g180"/>
<dbReference type="Proteomes" id="UP000246121">
    <property type="component" value="Unassembled WGS sequence"/>
</dbReference>
<evidence type="ECO:0000256" key="1">
    <source>
        <dbReference type="ARBA" id="ARBA00000707"/>
    </source>
</evidence>
<dbReference type="InterPro" id="IPR001394">
    <property type="entry name" value="Peptidase_C19_UCH"/>
</dbReference>
<evidence type="ECO:0000256" key="5">
    <source>
        <dbReference type="ARBA" id="ARBA00022786"/>
    </source>
</evidence>
<dbReference type="VEuPathDB" id="TriTrypDB:C4B63_42g96"/>
<evidence type="ECO:0000256" key="6">
    <source>
        <dbReference type="ARBA" id="ARBA00022801"/>
    </source>
</evidence>
<dbReference type="PANTHER" id="PTHR24006">
    <property type="entry name" value="UBIQUITIN CARBOXYL-TERMINAL HYDROLASE"/>
    <property type="match status" value="1"/>
</dbReference>
<keyword evidence="6 10" id="KW-0378">Hydrolase</keyword>
<evidence type="ECO:0000256" key="8">
    <source>
        <dbReference type="SAM" id="Coils"/>
    </source>
</evidence>
<name>A0A2V2V5Q7_TRYCR</name>
<evidence type="ECO:0000256" key="2">
    <source>
        <dbReference type="ARBA" id="ARBA00009085"/>
    </source>
</evidence>
<dbReference type="Gene3D" id="3.90.70.10">
    <property type="entry name" value="Cysteine proteinases"/>
    <property type="match status" value="1"/>
</dbReference>
<sequence>MLCSCTERVDPQRLRVKFANAWLKEGVLTSEPLTMYCTLCEQRGLMSGKTKSKTKLHGFNIFRKTRDEADGSGENALDDLFLCFTCTMCFCAAHAKIHEEEQRRAAMAGNNNRGKRHFLFFAVPFWAKTMGNYTPSGKNKTLFPTFHVDDLEHIRESGPLTLEKEAAIVFRPSSDSHGWVYNVWCTHCSEKPAPLRFSEFQESDPIHVQIKLLGDIIARLRFLFYEGIRIEIPAEWSALNQGNFHTGESSSYPRACGDIYANRNTLHDLDVHASGTSSMGTSSFALRGSKGDGEALVLAHVAGIENHRNTCYFNSVLQCVLKCRFFTRPLLSLDVGALPGPLSYRIYAMARHLSEQTLADVQTRAVYPFARAVLRCLCELAPLFAEDDQQDSQELFLCMINGVADEFDKGKSEEEKKKGPRLSFEGVMRTEVVCTQCESRFPREELFMALSVPVEDSIESGLRKLFRPMHLREKDQYACERCFKGLTKVEQERHNAAIRAENERKEKAKKKASAEEKRSLNCVYSDAVVSTSISRLGGTLALHLLRFQSDGRDFQKVTRSVAFPMSLDLAPFVSKDVLREYEMARGLSALQTRFPHVQRDRLLRFFEHANGDLQRAERMLIGMEEKGVLNGEDDALLEFKAGQGTSDGSMPGITTGRSSGHTSCDVSPAGFSPVSSVIKTNGVVGEGQEPLPALKRELVGIVAHRGSLHGGHYIAYVRDDSRPNSWFRCDDEDVERVDKEYVLRCQSEVYMLFYE</sequence>
<dbReference type="VEuPathDB" id="TriTrypDB:ECC02_000247"/>
<comment type="similarity">
    <text evidence="2">Belongs to the peptidase C19 family.</text>
</comment>
<dbReference type="VEuPathDB" id="TriTrypDB:BCY84_00937"/>
<dbReference type="PANTHER" id="PTHR24006:SF888">
    <property type="entry name" value="UBIQUITIN CARBOXYL-TERMINAL HYDROLASE 30"/>
    <property type="match status" value="1"/>
</dbReference>
<comment type="caution">
    <text evidence="10">The sequence shown here is derived from an EMBL/GenBank/DDBJ whole genome shotgun (WGS) entry which is preliminary data.</text>
</comment>
<dbReference type="InterPro" id="IPR038765">
    <property type="entry name" value="Papain-like_cys_pep_sf"/>
</dbReference>
<dbReference type="VEuPathDB" id="TriTrypDB:Tc_MARK_1885"/>
<dbReference type="GO" id="GO:0005829">
    <property type="term" value="C:cytosol"/>
    <property type="evidence" value="ECO:0007669"/>
    <property type="project" value="TreeGrafter"/>
</dbReference>